<gene>
    <name evidence="1" type="ORF">GS397_27735</name>
</gene>
<evidence type="ECO:0000313" key="1">
    <source>
        <dbReference type="EMBL" id="QHD70891.1"/>
    </source>
</evidence>
<dbReference type="AlphaFoldDB" id="A0A6P1GU29"/>
<name>A0A6P1GU29_SPHYA</name>
<accession>A0A6P1GU29</accession>
<sequence>MLPIDVEALRDQVRAMDYLRGTPDQVALWREDNENSRANLMIEGFQFEPDEDAMFDMFLEEGVPPSLVPSLILTLYGLGITAPDLADAVP</sequence>
<protein>
    <submittedName>
        <fullName evidence="1">Uncharacterized protein</fullName>
    </submittedName>
</protein>
<geneLocation type="plasmid" evidence="1 2">
    <name>unnamed5</name>
</geneLocation>
<evidence type="ECO:0000313" key="2">
    <source>
        <dbReference type="Proteomes" id="UP000464086"/>
    </source>
</evidence>
<organism evidence="1 2">
    <name type="scientific">Sphingobium yanoikuyae</name>
    <name type="common">Sphingomonas yanoikuyae</name>
    <dbReference type="NCBI Taxonomy" id="13690"/>
    <lineage>
        <taxon>Bacteria</taxon>
        <taxon>Pseudomonadati</taxon>
        <taxon>Pseudomonadota</taxon>
        <taxon>Alphaproteobacteria</taxon>
        <taxon>Sphingomonadales</taxon>
        <taxon>Sphingomonadaceae</taxon>
        <taxon>Sphingobium</taxon>
    </lineage>
</organism>
<dbReference type="EMBL" id="CP047223">
    <property type="protein sequence ID" value="QHD70891.1"/>
    <property type="molecule type" value="Genomic_DNA"/>
</dbReference>
<proteinExistence type="predicted"/>
<keyword evidence="1" id="KW-0614">Plasmid</keyword>
<reference evidence="1 2" key="1">
    <citation type="submission" date="2019-12" db="EMBL/GenBank/DDBJ databases">
        <title>Functional and genomic insights into the Sphingobium yanoikuyae YC-JY1, a bacterium efficiently degrading bisphenol A.</title>
        <authorList>
            <person name="Jia Y."/>
            <person name="Li X."/>
            <person name="Wang J."/>
            <person name="Eltoukhy A."/>
            <person name="Lamraoui I."/>
            <person name="Yan Y."/>
        </authorList>
    </citation>
    <scope>NUCLEOTIDE SEQUENCE [LARGE SCALE GENOMIC DNA]</scope>
    <source>
        <strain evidence="1 2">YC-JY1</strain>
        <plasmid evidence="1 2">unnamed5</plasmid>
    </source>
</reference>
<dbReference type="Proteomes" id="UP000464086">
    <property type="component" value="Plasmid unnamed5"/>
</dbReference>
<dbReference type="RefSeq" id="WP_159368339.1">
    <property type="nucleotide sequence ID" value="NZ_CP047223.1"/>
</dbReference>